<name>A0ACB8DG09_DERSI</name>
<dbReference type="EMBL" id="CM023471">
    <property type="protein sequence ID" value="KAH7967069.1"/>
    <property type="molecule type" value="Genomic_DNA"/>
</dbReference>
<keyword evidence="2" id="KW-1185">Reference proteome</keyword>
<evidence type="ECO:0000313" key="1">
    <source>
        <dbReference type="EMBL" id="KAH7967069.1"/>
    </source>
</evidence>
<dbReference type="Proteomes" id="UP000821865">
    <property type="component" value="Chromosome 2"/>
</dbReference>
<accession>A0ACB8DG09</accession>
<proteinExistence type="predicted"/>
<organism evidence="1 2">
    <name type="scientific">Dermacentor silvarum</name>
    <name type="common">Tick</name>
    <dbReference type="NCBI Taxonomy" id="543639"/>
    <lineage>
        <taxon>Eukaryota</taxon>
        <taxon>Metazoa</taxon>
        <taxon>Ecdysozoa</taxon>
        <taxon>Arthropoda</taxon>
        <taxon>Chelicerata</taxon>
        <taxon>Arachnida</taxon>
        <taxon>Acari</taxon>
        <taxon>Parasitiformes</taxon>
        <taxon>Ixodida</taxon>
        <taxon>Ixodoidea</taxon>
        <taxon>Ixodidae</taxon>
        <taxon>Rhipicephalinae</taxon>
        <taxon>Dermacentor</taxon>
    </lineage>
</organism>
<comment type="caution">
    <text evidence="1">The sequence shown here is derived from an EMBL/GenBank/DDBJ whole genome shotgun (WGS) entry which is preliminary data.</text>
</comment>
<evidence type="ECO:0000313" key="2">
    <source>
        <dbReference type="Proteomes" id="UP000821865"/>
    </source>
</evidence>
<sequence>MEFYNNQEFLVRYRFSKATVLELLTMLPLHQNTDGRGCPVLPLLQLLVTLSFYGVGTFQVVSGDLVYVSQPTVSRVVTRVSTMIAATLFPALVKFPNAGKMREVMHQFYTKAKFPRVTGCIDCTHVCIKSSGRDAAKVFHNKKGYFSSTMQSCVKYVSLSVLSIFRCLRNQTCAKNKILPDSRTANTVATAAALAFAVQ</sequence>
<gene>
    <name evidence="1" type="ORF">HPB49_022150</name>
</gene>
<protein>
    <submittedName>
        <fullName evidence="1">Uncharacterized protein</fullName>
    </submittedName>
</protein>
<reference evidence="1" key="1">
    <citation type="submission" date="2020-05" db="EMBL/GenBank/DDBJ databases">
        <title>Large-scale comparative analyses of tick genomes elucidate their genetic diversity and vector capacities.</title>
        <authorList>
            <person name="Jia N."/>
            <person name="Wang J."/>
            <person name="Shi W."/>
            <person name="Du L."/>
            <person name="Sun Y."/>
            <person name="Zhan W."/>
            <person name="Jiang J."/>
            <person name="Wang Q."/>
            <person name="Zhang B."/>
            <person name="Ji P."/>
            <person name="Sakyi L.B."/>
            <person name="Cui X."/>
            <person name="Yuan T."/>
            <person name="Jiang B."/>
            <person name="Yang W."/>
            <person name="Lam T.T.-Y."/>
            <person name="Chang Q."/>
            <person name="Ding S."/>
            <person name="Wang X."/>
            <person name="Zhu J."/>
            <person name="Ruan X."/>
            <person name="Zhao L."/>
            <person name="Wei J."/>
            <person name="Que T."/>
            <person name="Du C."/>
            <person name="Cheng J."/>
            <person name="Dai P."/>
            <person name="Han X."/>
            <person name="Huang E."/>
            <person name="Gao Y."/>
            <person name="Liu J."/>
            <person name="Shao H."/>
            <person name="Ye R."/>
            <person name="Li L."/>
            <person name="Wei W."/>
            <person name="Wang X."/>
            <person name="Wang C."/>
            <person name="Yang T."/>
            <person name="Huo Q."/>
            <person name="Li W."/>
            <person name="Guo W."/>
            <person name="Chen H."/>
            <person name="Zhou L."/>
            <person name="Ni X."/>
            <person name="Tian J."/>
            <person name="Zhou Y."/>
            <person name="Sheng Y."/>
            <person name="Liu T."/>
            <person name="Pan Y."/>
            <person name="Xia L."/>
            <person name="Li J."/>
            <person name="Zhao F."/>
            <person name="Cao W."/>
        </authorList>
    </citation>
    <scope>NUCLEOTIDE SEQUENCE</scope>
    <source>
        <strain evidence="1">Dsil-2018</strain>
    </source>
</reference>